<keyword evidence="10" id="KW-0408">Iron</keyword>
<comment type="similarity">
    <text evidence="4">Belongs to the cytochrome P450 family.</text>
</comment>
<keyword evidence="9" id="KW-0560">Oxidoreductase</keyword>
<dbReference type="OrthoDB" id="1470350at2759"/>
<evidence type="ECO:0000256" key="10">
    <source>
        <dbReference type="ARBA" id="ARBA00023004"/>
    </source>
</evidence>
<dbReference type="InterPro" id="IPR050121">
    <property type="entry name" value="Cytochrome_P450_monoxygenase"/>
</dbReference>
<evidence type="ECO:0000256" key="8">
    <source>
        <dbReference type="ARBA" id="ARBA00022989"/>
    </source>
</evidence>
<evidence type="ECO:0000256" key="12">
    <source>
        <dbReference type="ARBA" id="ARBA00023136"/>
    </source>
</evidence>
<evidence type="ECO:0000256" key="9">
    <source>
        <dbReference type="ARBA" id="ARBA00023002"/>
    </source>
</evidence>
<dbReference type="PANTHER" id="PTHR24305:SF166">
    <property type="entry name" value="CYTOCHROME P450 12A4, MITOCHONDRIAL-RELATED"/>
    <property type="match status" value="1"/>
</dbReference>
<reference evidence="13" key="1">
    <citation type="journal article" date="2019" name="Environ. Microbiol.">
        <title>Fungal ecological strategies reflected in gene transcription - a case study of two litter decomposers.</title>
        <authorList>
            <person name="Barbi F."/>
            <person name="Kohler A."/>
            <person name="Barry K."/>
            <person name="Baskaran P."/>
            <person name="Daum C."/>
            <person name="Fauchery L."/>
            <person name="Ihrmark K."/>
            <person name="Kuo A."/>
            <person name="LaButti K."/>
            <person name="Lipzen A."/>
            <person name="Morin E."/>
            <person name="Grigoriev I.V."/>
            <person name="Henrissat B."/>
            <person name="Lindahl B."/>
            <person name="Martin F."/>
        </authorList>
    </citation>
    <scope>NUCLEOTIDE SEQUENCE</scope>
    <source>
        <strain evidence="13">JB14</strain>
    </source>
</reference>
<dbReference type="AlphaFoldDB" id="A0A6A4I2Z5"/>
<dbReference type="PRINTS" id="PR00385">
    <property type="entry name" value="P450"/>
</dbReference>
<dbReference type="SUPFAM" id="SSF48264">
    <property type="entry name" value="Cytochrome P450"/>
    <property type="match status" value="1"/>
</dbReference>
<gene>
    <name evidence="13" type="ORF">BT96DRAFT_425593</name>
</gene>
<keyword evidence="7" id="KW-0479">Metal-binding</keyword>
<accession>A0A6A4I2Z5</accession>
<keyword evidence="11" id="KW-0503">Monooxygenase</keyword>
<dbReference type="InterPro" id="IPR002401">
    <property type="entry name" value="Cyt_P450_E_grp-I"/>
</dbReference>
<evidence type="ECO:0000313" key="13">
    <source>
        <dbReference type="EMBL" id="KAE9404340.1"/>
    </source>
</evidence>
<evidence type="ECO:0000256" key="1">
    <source>
        <dbReference type="ARBA" id="ARBA00001971"/>
    </source>
</evidence>
<dbReference type="InterPro" id="IPR001128">
    <property type="entry name" value="Cyt_P450"/>
</dbReference>
<dbReference type="Gene3D" id="1.10.630.10">
    <property type="entry name" value="Cytochrome P450"/>
    <property type="match status" value="1"/>
</dbReference>
<dbReference type="GO" id="GO:0020037">
    <property type="term" value="F:heme binding"/>
    <property type="evidence" value="ECO:0007669"/>
    <property type="project" value="InterPro"/>
</dbReference>
<evidence type="ECO:0000313" key="14">
    <source>
        <dbReference type="Proteomes" id="UP000799118"/>
    </source>
</evidence>
<evidence type="ECO:0000256" key="6">
    <source>
        <dbReference type="ARBA" id="ARBA00022692"/>
    </source>
</evidence>
<evidence type="ECO:0000256" key="2">
    <source>
        <dbReference type="ARBA" id="ARBA00004370"/>
    </source>
</evidence>
<evidence type="ECO:0000256" key="7">
    <source>
        <dbReference type="ARBA" id="ARBA00022723"/>
    </source>
</evidence>
<dbReference type="PANTHER" id="PTHR24305">
    <property type="entry name" value="CYTOCHROME P450"/>
    <property type="match status" value="1"/>
</dbReference>
<name>A0A6A4I2Z5_9AGAR</name>
<evidence type="ECO:0000256" key="4">
    <source>
        <dbReference type="ARBA" id="ARBA00010617"/>
    </source>
</evidence>
<organism evidence="13 14">
    <name type="scientific">Gymnopus androsaceus JB14</name>
    <dbReference type="NCBI Taxonomy" id="1447944"/>
    <lineage>
        <taxon>Eukaryota</taxon>
        <taxon>Fungi</taxon>
        <taxon>Dikarya</taxon>
        <taxon>Basidiomycota</taxon>
        <taxon>Agaricomycotina</taxon>
        <taxon>Agaricomycetes</taxon>
        <taxon>Agaricomycetidae</taxon>
        <taxon>Agaricales</taxon>
        <taxon>Marasmiineae</taxon>
        <taxon>Omphalotaceae</taxon>
        <taxon>Gymnopus</taxon>
    </lineage>
</organism>
<dbReference type="PRINTS" id="PR00463">
    <property type="entry name" value="EP450I"/>
</dbReference>
<dbReference type="Proteomes" id="UP000799118">
    <property type="component" value="Unassembled WGS sequence"/>
</dbReference>
<evidence type="ECO:0000256" key="11">
    <source>
        <dbReference type="ARBA" id="ARBA00023033"/>
    </source>
</evidence>
<comment type="cofactor">
    <cofactor evidence="1">
        <name>heme</name>
        <dbReference type="ChEBI" id="CHEBI:30413"/>
    </cofactor>
</comment>
<dbReference type="InterPro" id="IPR036396">
    <property type="entry name" value="Cyt_P450_sf"/>
</dbReference>
<evidence type="ECO:0000256" key="5">
    <source>
        <dbReference type="ARBA" id="ARBA00022617"/>
    </source>
</evidence>
<comment type="subcellular location">
    <subcellularLocation>
        <location evidence="2">Membrane</location>
    </subcellularLocation>
</comment>
<proteinExistence type="inferred from homology"/>
<keyword evidence="12" id="KW-0472">Membrane</keyword>
<keyword evidence="6" id="KW-0812">Transmembrane</keyword>
<comment type="pathway">
    <text evidence="3">Secondary metabolite biosynthesis; terpenoid biosynthesis.</text>
</comment>
<dbReference type="GO" id="GO:0016705">
    <property type="term" value="F:oxidoreductase activity, acting on paired donors, with incorporation or reduction of molecular oxygen"/>
    <property type="evidence" value="ECO:0007669"/>
    <property type="project" value="InterPro"/>
</dbReference>
<keyword evidence="5" id="KW-0349">Heme</keyword>
<evidence type="ECO:0000256" key="3">
    <source>
        <dbReference type="ARBA" id="ARBA00004721"/>
    </source>
</evidence>
<dbReference type="GO" id="GO:0004497">
    <property type="term" value="F:monooxygenase activity"/>
    <property type="evidence" value="ECO:0007669"/>
    <property type="project" value="UniProtKB-KW"/>
</dbReference>
<dbReference type="GO" id="GO:0005506">
    <property type="term" value="F:iron ion binding"/>
    <property type="evidence" value="ECO:0007669"/>
    <property type="project" value="InterPro"/>
</dbReference>
<keyword evidence="14" id="KW-1185">Reference proteome</keyword>
<sequence>MQTSLIFCIFVVVVTVIFTRRRSSLSFLRGPAPISLILGHEYELTRQSDVGILEFAWVKKYGSALRISGCFSEEILMICDPMGLQHIMQSQNYPKTQDIRLIAERVFGRGLLWATGETHQRHRRALNPAFSAHQLKQFVPFFQEATTKFIAKWNVHLEGQPNVFNMAEWIPKITLDIIGRCAFDFDFGVLEGTAEYNELYRTIRDMFLDSTSPTAITVLYSAIRRRFPASLGFKMFTTKEDRRLSAFLSASRDASKKILSQKLASDPNIGDDKDILSVLVRSAVYDDPKKRLSEDEIISQMATIILAGHETSASTMSWMLYELSRHPESQAKVYGEISKIRTQHGYDDPLTTTHYDSLAYFNSVIKETLRLHPILPILVREANCEDTIPLSIRSTTNLENLNPTFRFPKASES</sequence>
<dbReference type="GO" id="GO:0016020">
    <property type="term" value="C:membrane"/>
    <property type="evidence" value="ECO:0007669"/>
    <property type="project" value="UniProtKB-SubCell"/>
</dbReference>
<protein>
    <submittedName>
        <fullName evidence="13">Cytochrome P450</fullName>
    </submittedName>
</protein>
<keyword evidence="8" id="KW-1133">Transmembrane helix</keyword>
<dbReference type="Pfam" id="PF00067">
    <property type="entry name" value="p450"/>
    <property type="match status" value="1"/>
</dbReference>
<dbReference type="EMBL" id="ML769417">
    <property type="protein sequence ID" value="KAE9404340.1"/>
    <property type="molecule type" value="Genomic_DNA"/>
</dbReference>